<protein>
    <submittedName>
        <fullName evidence="1">Uncharacterized protein</fullName>
    </submittedName>
</protein>
<evidence type="ECO:0000313" key="1">
    <source>
        <dbReference type="EMBL" id="KAH8007517.1"/>
    </source>
</evidence>
<comment type="caution">
    <text evidence="1">The sequence shown here is derived from an EMBL/GenBank/DDBJ whole genome shotgun (WGS) entry which is preliminary data.</text>
</comment>
<evidence type="ECO:0000313" key="2">
    <source>
        <dbReference type="Proteomes" id="UP000827872"/>
    </source>
</evidence>
<name>A0ACB8FQG1_9SAUR</name>
<gene>
    <name evidence="1" type="ORF">K3G42_023651</name>
</gene>
<proteinExistence type="predicted"/>
<accession>A0ACB8FQG1</accession>
<keyword evidence="2" id="KW-1185">Reference proteome</keyword>
<dbReference type="EMBL" id="CM037619">
    <property type="protein sequence ID" value="KAH8007517.1"/>
    <property type="molecule type" value="Genomic_DNA"/>
</dbReference>
<reference evidence="1" key="1">
    <citation type="submission" date="2021-08" db="EMBL/GenBank/DDBJ databases">
        <title>The first chromosome-level gecko genome reveals the dynamic sex chromosomes of Neotropical dwarf geckos (Sphaerodactylidae: Sphaerodactylus).</title>
        <authorList>
            <person name="Pinto B.J."/>
            <person name="Keating S.E."/>
            <person name="Gamble T."/>
        </authorList>
    </citation>
    <scope>NUCLEOTIDE SEQUENCE</scope>
    <source>
        <strain evidence="1">TG3544</strain>
    </source>
</reference>
<organism evidence="1 2">
    <name type="scientific">Sphaerodactylus townsendi</name>
    <dbReference type="NCBI Taxonomy" id="933632"/>
    <lineage>
        <taxon>Eukaryota</taxon>
        <taxon>Metazoa</taxon>
        <taxon>Chordata</taxon>
        <taxon>Craniata</taxon>
        <taxon>Vertebrata</taxon>
        <taxon>Euteleostomi</taxon>
        <taxon>Lepidosauria</taxon>
        <taxon>Squamata</taxon>
        <taxon>Bifurcata</taxon>
        <taxon>Gekkota</taxon>
        <taxon>Sphaerodactylidae</taxon>
        <taxon>Sphaerodactylus</taxon>
    </lineage>
</organism>
<dbReference type="Proteomes" id="UP000827872">
    <property type="component" value="Linkage Group LG06"/>
</dbReference>
<sequence>MSSPSNRPMEVSAASPTVGRVYPPRSPKSVSAVPVSSQDSPMGSTVPAAPASPSESRTALEPSASPTPPSPKVLTSAPIAAVEVKEIHMSPAVQAPQMYPYHVSNSVTGQQGKYRAKGSLPQQRSDQHQPTSAPPIMQAAAAAGPPLVAATPYSSYISYNPQQFTGQPTMMQPMAHYSSQPVFAPMLHSNPRMMTSGSHPHPKCTVYCLSKM</sequence>